<evidence type="ECO:0000313" key="5">
    <source>
        <dbReference type="EMBL" id="ASK26794.1"/>
    </source>
</evidence>
<dbReference type="InterPro" id="IPR001046">
    <property type="entry name" value="NRAMP_fam"/>
</dbReference>
<keyword evidence="6" id="KW-1185">Reference proteome</keyword>
<sequence>MQHSDSEIFSWRQRLHALGPGILMASAAIGGSHLIASTQAGALYGWQLALIIVLTNLFKYPFFRFSAHYTLDSGRSLIEGYAEKNRFYLWVFLILVFFAATINAAAVALLTAVIVKMALPGLSVSNDVLSVAVIGACILILLAGKYNALDSLSKIIVASLSVATVIAAAVAASRGMQMAPDFVEPSPWNLAALGFIIALMGWMPAPIEISAINSLWVTARQKEDPVGYREGMFDFNVGFITSAVLAVIFLALGAFVQYGNGEEVQMAGAKYIGQLVNMYAVTIGDWSRPLVAFIAFACMFGTTITVIDGYARAMAESVRLAGGKDSFGNKALIGWILWVGLSGLALILWFNSALAELLKFAMITAFLAAPVFAWLNYRLVRHDEKHKLSAGVTALTIVGMIYLVGFSVLFLLNFLGILV</sequence>
<protein>
    <submittedName>
        <fullName evidence="5">Uncharacterized protein</fullName>
    </submittedName>
</protein>
<evidence type="ECO:0000256" key="1">
    <source>
        <dbReference type="ARBA" id="ARBA00004141"/>
    </source>
</evidence>
<dbReference type="Pfam" id="PF01566">
    <property type="entry name" value="Nramp"/>
    <property type="match status" value="1"/>
</dbReference>
<organism evidence="5 6">
    <name type="scientific">Neisseria chenwenguii</name>
    <dbReference type="NCBI Taxonomy" id="1853278"/>
    <lineage>
        <taxon>Bacteria</taxon>
        <taxon>Pseudomonadati</taxon>
        <taxon>Pseudomonadota</taxon>
        <taxon>Betaproteobacteria</taxon>
        <taxon>Neisseriales</taxon>
        <taxon>Neisseriaceae</taxon>
        <taxon>Neisseria</taxon>
    </lineage>
</organism>
<evidence type="ECO:0000256" key="2">
    <source>
        <dbReference type="ARBA" id="ARBA00022692"/>
    </source>
</evidence>
<dbReference type="OrthoDB" id="4858698at2"/>
<keyword evidence="2" id="KW-0812">Transmembrane</keyword>
<keyword evidence="3" id="KW-1133">Transmembrane helix</keyword>
<dbReference type="GO" id="GO:0046873">
    <property type="term" value="F:metal ion transmembrane transporter activity"/>
    <property type="evidence" value="ECO:0007669"/>
    <property type="project" value="InterPro"/>
</dbReference>
<dbReference type="AlphaFoldDB" id="A0A220S009"/>
<dbReference type="KEGG" id="nei:BG910_02710"/>
<evidence type="ECO:0000256" key="4">
    <source>
        <dbReference type="ARBA" id="ARBA00023136"/>
    </source>
</evidence>
<evidence type="ECO:0000256" key="3">
    <source>
        <dbReference type="ARBA" id="ARBA00022989"/>
    </source>
</evidence>
<comment type="subcellular location">
    <subcellularLocation>
        <location evidence="1">Membrane</location>
        <topology evidence="1">Multi-pass membrane protein</topology>
    </subcellularLocation>
</comment>
<name>A0A220S009_9NEIS</name>
<keyword evidence="4" id="KW-0472">Membrane</keyword>
<dbReference type="GO" id="GO:0016020">
    <property type="term" value="C:membrane"/>
    <property type="evidence" value="ECO:0007669"/>
    <property type="project" value="UniProtKB-SubCell"/>
</dbReference>
<evidence type="ECO:0000313" key="6">
    <source>
        <dbReference type="Proteomes" id="UP000198238"/>
    </source>
</evidence>
<dbReference type="Proteomes" id="UP000198238">
    <property type="component" value="Chromosome"/>
</dbReference>
<proteinExistence type="predicted"/>
<reference evidence="5 6" key="1">
    <citation type="submission" date="2017-06" db="EMBL/GenBank/DDBJ databases">
        <title>Neisseria chenwenguii sp. nov., isolated from the intestinal contents of Tibetan Plateau Pika in Yushu, Qinghai Province, China.</title>
        <authorList>
            <person name="Zhang G."/>
        </authorList>
    </citation>
    <scope>NUCLEOTIDE SEQUENCE [LARGE SCALE GENOMIC DNA]</scope>
    <source>
        <strain evidence="5 6">10023</strain>
    </source>
</reference>
<dbReference type="RefSeq" id="WP_089035515.1">
    <property type="nucleotide sequence ID" value="NZ_CP022278.1"/>
</dbReference>
<accession>A0A220S009</accession>
<dbReference type="EMBL" id="CP022278">
    <property type="protein sequence ID" value="ASK26794.1"/>
    <property type="molecule type" value="Genomic_DNA"/>
</dbReference>
<gene>
    <name evidence="5" type="ORF">BG910_02710</name>
</gene>